<dbReference type="RefSeq" id="WP_272141510.1">
    <property type="nucleotide sequence ID" value="NZ_JAQNDM010000002.1"/>
</dbReference>
<keyword evidence="2" id="KW-1185">Reference proteome</keyword>
<keyword evidence="1" id="KW-0378">Hydrolase</keyword>
<organism evidence="1 2">
    <name type="scientific">Stigmatella ashevillensis</name>
    <dbReference type="NCBI Taxonomy" id="2995309"/>
    <lineage>
        <taxon>Bacteria</taxon>
        <taxon>Pseudomonadati</taxon>
        <taxon>Myxococcota</taxon>
        <taxon>Myxococcia</taxon>
        <taxon>Myxococcales</taxon>
        <taxon>Cystobacterineae</taxon>
        <taxon>Archangiaceae</taxon>
        <taxon>Stigmatella</taxon>
    </lineage>
</organism>
<sequence>MTRLYVTETGKQIALSGLLPETAHYLLDYVSRNHALLCSMLPTEGKGAGDLDQFNYCLMNAALTSTEFEGTHRTRIVPYGFEETTANKLVQTYSASLAEAPWEAHRRAANASTLLMDWLEGVDISALEDTYPDLRAGPIQALCRDLAWCLSGLANILASATRPNLSVNERPACMKQTLPQALQALHRLPAFIRLLIRRLLAGLPTPALWLLELEPALGGRAVSRNEAISLHQVGLSSLESLRRRAHWEELIRILAATGASDAKARAHEIQTMAHAWHGKRRERALKRQLQRLDETDQPLLKEFYDSREKKFEAAFDALMKRVGIPCTLFDSGQKPGAFDYLLRIEGRPPIIVECKTKQGDNLVDLNAARTVLSSSEQYGHPGTFCVTLCQPGVDPNVIESLQECTRLSIAETHDFAEAMTRLMTNSLTAQSFHDWLTQPGQVTSEMLLAYTNSATESAD</sequence>
<proteinExistence type="predicted"/>
<dbReference type="Gene3D" id="1.10.3380.20">
    <property type="match status" value="1"/>
</dbReference>
<protein>
    <submittedName>
        <fullName evidence="1">DEAD/DEAH box helicase</fullName>
    </submittedName>
</protein>
<dbReference type="GO" id="GO:0004386">
    <property type="term" value="F:helicase activity"/>
    <property type="evidence" value="ECO:0007669"/>
    <property type="project" value="UniProtKB-KW"/>
</dbReference>
<evidence type="ECO:0000313" key="1">
    <source>
        <dbReference type="EMBL" id="MDC0711540.1"/>
    </source>
</evidence>
<keyword evidence="1" id="KW-0547">Nucleotide-binding</keyword>
<comment type="caution">
    <text evidence="1">The sequence shown here is derived from an EMBL/GenBank/DDBJ whole genome shotgun (WGS) entry which is preliminary data.</text>
</comment>
<evidence type="ECO:0000313" key="2">
    <source>
        <dbReference type="Proteomes" id="UP001221838"/>
    </source>
</evidence>
<reference evidence="1 2" key="1">
    <citation type="submission" date="2022-11" db="EMBL/GenBank/DDBJ databases">
        <title>Minimal conservation of predation-associated metabolite biosynthetic gene clusters underscores biosynthetic potential of Myxococcota including descriptions for ten novel species: Archangium lansinium sp. nov., Myxococcus landrumus sp. nov., Nannocystis bai.</title>
        <authorList>
            <person name="Ahearne A."/>
            <person name="Stevens C."/>
            <person name="Dowd S."/>
        </authorList>
    </citation>
    <scope>NUCLEOTIDE SEQUENCE [LARGE SCALE GENOMIC DNA]</scope>
    <source>
        <strain evidence="1 2">NCWAL01</strain>
    </source>
</reference>
<name>A0ABT5DCY2_9BACT</name>
<keyword evidence="1" id="KW-0067">ATP-binding</keyword>
<gene>
    <name evidence="1" type="ORF">POL68_23925</name>
</gene>
<accession>A0ABT5DCY2</accession>
<dbReference type="Proteomes" id="UP001221838">
    <property type="component" value="Unassembled WGS sequence"/>
</dbReference>
<dbReference type="EMBL" id="JAQNDM010000002">
    <property type="protein sequence ID" value="MDC0711540.1"/>
    <property type="molecule type" value="Genomic_DNA"/>
</dbReference>
<keyword evidence="1" id="KW-0347">Helicase</keyword>